<evidence type="ECO:0000256" key="1">
    <source>
        <dbReference type="ARBA" id="ARBA00001942"/>
    </source>
</evidence>
<dbReference type="SUPFAM" id="SSF50692">
    <property type="entry name" value="ADC-like"/>
    <property type="match status" value="1"/>
</dbReference>
<dbReference type="RefSeq" id="WP_111549938.1">
    <property type="nucleotide sequence ID" value="NZ_LIQE01000027.1"/>
</dbReference>
<dbReference type="GO" id="GO:0030151">
    <property type="term" value="F:molybdenum ion binding"/>
    <property type="evidence" value="ECO:0007669"/>
    <property type="project" value="TreeGrafter"/>
</dbReference>
<dbReference type="Pfam" id="PF00384">
    <property type="entry name" value="Molybdopterin"/>
    <property type="match status" value="1"/>
</dbReference>
<keyword evidence="3" id="KW-0500">Molybdenum</keyword>
<sequence length="775" mass="84426">MTRKVIHSSHWGAYYARQGKDGLDITPHEGDRAPSEILQNMRGALDHPARVLRPAVRQSWLRRGPGPRDRAIGDPFVEVSWDTAASLLADEVRRVRSAHGPEAVYGGSYGWASAGRFHHAQSQVHRFLNTAFGGYVSGVASYSAGASAPLLPRLIGNYTEISRNTVSWKHIEAETELFLSFGGLPPRNSAIGNGGVSDHIEHDMMRRIAARGGVFHLVSPIRDDIPDDIGATWHAIRPGTDTALMLAMAYVLQDEGLADTAFLKDYCVGYERFRSSLLGNADGGPRTPVWAETITGIPADTIATLARDLVRKRTLISVAHALQRAEFGEQPVWAALALAAMVGQIGLKGRGFTYALGSLAHTGRQRVSVPIPVLSQGINRCAAFIPVAAISEMLLNPGAPFRFMGQKQTYPDIRLLWWAGGNPFHHHQELHRLSRAIGRVDTFVVQEQVWTATAKSADIVLPISFSLERDDFGATRNDPRLFAMQRLCAPSGEARSDYDALSAVAAALGPDEHAAFTEGRSAADWLRHLYEPTRVALEAMGLDAPDFDRFWQDGWIDLPCHPDSGGFLEAFRNDPQEHPLGTPSGKIEIHSREIAGYGLDDVPGLPVWRPHRRPPNADYPLFLIANAPESKLHSQLDFGPTSTAAKVAGRERLRLNSVDAARLGLRDGDMARVENECGACLAGVQITDLVRDGVVHLQTGAWFDPQPDPEGAARVFCAHGNANVLTHDKGTSQLTHGCSGQIGRVNVRKWTGPIPRLRAFDPPPFVSDSPEGSAS</sequence>
<dbReference type="GO" id="GO:0043546">
    <property type="term" value="F:molybdopterin cofactor binding"/>
    <property type="evidence" value="ECO:0007669"/>
    <property type="project" value="InterPro"/>
</dbReference>
<dbReference type="GO" id="GO:0009061">
    <property type="term" value="P:anaerobic respiration"/>
    <property type="evidence" value="ECO:0007669"/>
    <property type="project" value="TreeGrafter"/>
</dbReference>
<dbReference type="Gene3D" id="3.40.228.10">
    <property type="entry name" value="Dimethylsulfoxide Reductase, domain 2"/>
    <property type="match status" value="1"/>
</dbReference>
<dbReference type="Pfam" id="PF01568">
    <property type="entry name" value="Molydop_binding"/>
    <property type="match status" value="1"/>
</dbReference>
<evidence type="ECO:0000259" key="6">
    <source>
        <dbReference type="Pfam" id="PF00384"/>
    </source>
</evidence>
<evidence type="ECO:0000256" key="5">
    <source>
        <dbReference type="ARBA" id="ARBA00023002"/>
    </source>
</evidence>
<evidence type="ECO:0000259" key="7">
    <source>
        <dbReference type="Pfam" id="PF01568"/>
    </source>
</evidence>
<comment type="caution">
    <text evidence="9">The sequence shown here is derived from an EMBL/GenBank/DDBJ whole genome shotgun (WGS) entry which is preliminary data.</text>
</comment>
<dbReference type="InterPro" id="IPR041460">
    <property type="entry name" value="Molybdopterin_N"/>
</dbReference>
<evidence type="ECO:0000259" key="8">
    <source>
        <dbReference type="Pfam" id="PF18364"/>
    </source>
</evidence>
<dbReference type="SUPFAM" id="SSF53706">
    <property type="entry name" value="Formate dehydrogenase/DMSO reductase, domains 1-3"/>
    <property type="match status" value="1"/>
</dbReference>
<evidence type="ECO:0000313" key="9">
    <source>
        <dbReference type="EMBL" id="RAK20054.1"/>
    </source>
</evidence>
<feature type="domain" description="Molybdopterin oxidoreductase N-terminal" evidence="8">
    <location>
        <begin position="7"/>
        <end position="45"/>
    </location>
</feature>
<dbReference type="PANTHER" id="PTHR43742:SF10">
    <property type="entry name" value="TRIMETHYLAMINE-N-OXIDE REDUCTASE 2"/>
    <property type="match status" value="1"/>
</dbReference>
<feature type="domain" description="Molybdopterin dinucleotide-binding" evidence="7">
    <location>
        <begin position="621"/>
        <end position="738"/>
    </location>
</feature>
<dbReference type="InterPro" id="IPR006657">
    <property type="entry name" value="MoPterin_dinucl-bd_dom"/>
</dbReference>
<proteinExistence type="inferred from homology"/>
<dbReference type="OrthoDB" id="9759518at2"/>
<dbReference type="EMBL" id="QLMG01000007">
    <property type="protein sequence ID" value="RAK20054.1"/>
    <property type="molecule type" value="Genomic_DNA"/>
</dbReference>
<dbReference type="Gene3D" id="3.40.50.740">
    <property type="match status" value="1"/>
</dbReference>
<comment type="similarity">
    <text evidence="2">Belongs to the prokaryotic molybdopterin-containing oxidoreductase family.</text>
</comment>
<dbReference type="InterPro" id="IPR050612">
    <property type="entry name" value="Prok_Mopterin_Oxidored"/>
</dbReference>
<evidence type="ECO:0000256" key="2">
    <source>
        <dbReference type="ARBA" id="ARBA00010312"/>
    </source>
</evidence>
<dbReference type="GO" id="GO:0009055">
    <property type="term" value="F:electron transfer activity"/>
    <property type="evidence" value="ECO:0007669"/>
    <property type="project" value="TreeGrafter"/>
</dbReference>
<dbReference type="GO" id="GO:0030288">
    <property type="term" value="C:outer membrane-bounded periplasmic space"/>
    <property type="evidence" value="ECO:0007669"/>
    <property type="project" value="TreeGrafter"/>
</dbReference>
<dbReference type="Pfam" id="PF18364">
    <property type="entry name" value="Molybdopterin_N"/>
    <property type="match status" value="1"/>
</dbReference>
<feature type="domain" description="Molybdopterin oxidoreductase" evidence="6">
    <location>
        <begin position="50"/>
        <end position="506"/>
    </location>
</feature>
<evidence type="ECO:0000256" key="4">
    <source>
        <dbReference type="ARBA" id="ARBA00022723"/>
    </source>
</evidence>
<name>A0A327YGN9_9RHOB</name>
<dbReference type="Gene3D" id="3.90.55.10">
    <property type="entry name" value="Dimethylsulfoxide Reductase, domain 3"/>
    <property type="match status" value="1"/>
</dbReference>
<protein>
    <submittedName>
        <fullName evidence="9">Biotin/methionine sulfoxide reductase</fullName>
    </submittedName>
</protein>
<organism evidence="9 10">
    <name type="scientific">Salipiger aestuarii</name>
    <dbReference type="NCBI Taxonomy" id="568098"/>
    <lineage>
        <taxon>Bacteria</taxon>
        <taxon>Pseudomonadati</taxon>
        <taxon>Pseudomonadota</taxon>
        <taxon>Alphaproteobacteria</taxon>
        <taxon>Rhodobacterales</taxon>
        <taxon>Roseobacteraceae</taxon>
        <taxon>Salipiger</taxon>
    </lineage>
</organism>
<reference evidence="9 10" key="1">
    <citation type="submission" date="2018-06" db="EMBL/GenBank/DDBJ databases">
        <title>Genomic Encyclopedia of Archaeal and Bacterial Type Strains, Phase II (KMG-II): from individual species to whole genera.</title>
        <authorList>
            <person name="Goeker M."/>
        </authorList>
    </citation>
    <scope>NUCLEOTIDE SEQUENCE [LARGE SCALE GENOMIC DNA]</scope>
    <source>
        <strain evidence="9 10">DSM 22011</strain>
    </source>
</reference>
<dbReference type="Gene3D" id="2.40.40.20">
    <property type="match status" value="1"/>
</dbReference>
<keyword evidence="4" id="KW-0479">Metal-binding</keyword>
<dbReference type="Proteomes" id="UP000249165">
    <property type="component" value="Unassembled WGS sequence"/>
</dbReference>
<dbReference type="InterPro" id="IPR009010">
    <property type="entry name" value="Asp_de-COase-like_dom_sf"/>
</dbReference>
<comment type="cofactor">
    <cofactor evidence="1">
        <name>Mo-bis(molybdopterin guanine dinucleotide)</name>
        <dbReference type="ChEBI" id="CHEBI:60539"/>
    </cofactor>
</comment>
<dbReference type="AlphaFoldDB" id="A0A327YGN9"/>
<dbReference type="PANTHER" id="PTHR43742">
    <property type="entry name" value="TRIMETHYLAMINE-N-OXIDE REDUCTASE"/>
    <property type="match status" value="1"/>
</dbReference>
<evidence type="ECO:0000313" key="10">
    <source>
        <dbReference type="Proteomes" id="UP000249165"/>
    </source>
</evidence>
<dbReference type="GO" id="GO:0016491">
    <property type="term" value="F:oxidoreductase activity"/>
    <property type="evidence" value="ECO:0007669"/>
    <property type="project" value="UniProtKB-KW"/>
</dbReference>
<accession>A0A327YGN9</accession>
<evidence type="ECO:0000256" key="3">
    <source>
        <dbReference type="ARBA" id="ARBA00022505"/>
    </source>
</evidence>
<gene>
    <name evidence="9" type="ORF">ATI53_100753</name>
</gene>
<dbReference type="InterPro" id="IPR006656">
    <property type="entry name" value="Mopterin_OxRdtase"/>
</dbReference>
<keyword evidence="5" id="KW-0560">Oxidoreductase</keyword>
<keyword evidence="10" id="KW-1185">Reference proteome</keyword>